<dbReference type="Gene3D" id="3.10.105.10">
    <property type="entry name" value="Dipeptide-binding Protein, Domain 3"/>
    <property type="match status" value="1"/>
</dbReference>
<feature type="domain" description="Solute-binding protein family 5" evidence="5">
    <location>
        <begin position="88"/>
        <end position="396"/>
    </location>
</feature>
<keyword evidence="2" id="KW-0813">Transport</keyword>
<dbReference type="PIRSF" id="PIRSF002741">
    <property type="entry name" value="MppA"/>
    <property type="match status" value="1"/>
</dbReference>
<dbReference type="SUPFAM" id="SSF53850">
    <property type="entry name" value="Periplasmic binding protein-like II"/>
    <property type="match status" value="1"/>
</dbReference>
<dbReference type="Gene3D" id="3.40.190.10">
    <property type="entry name" value="Periplasmic binding protein-like II"/>
    <property type="match status" value="1"/>
</dbReference>
<dbReference type="STRING" id="1802056.A2954_05510"/>
<dbReference type="InterPro" id="IPR039424">
    <property type="entry name" value="SBP_5"/>
</dbReference>
<comment type="caution">
    <text evidence="6">The sequence shown here is derived from an EMBL/GenBank/DDBJ whole genome shotgun (WGS) entry which is preliminary data.</text>
</comment>
<keyword evidence="4" id="KW-1133">Transmembrane helix</keyword>
<evidence type="ECO:0000256" key="2">
    <source>
        <dbReference type="ARBA" id="ARBA00022448"/>
    </source>
</evidence>
<proteinExistence type="inferred from homology"/>
<keyword evidence="4" id="KW-0472">Membrane</keyword>
<keyword evidence="4" id="KW-0812">Transmembrane</keyword>
<gene>
    <name evidence="6" type="ORF">A2954_05510</name>
</gene>
<evidence type="ECO:0000256" key="3">
    <source>
        <dbReference type="ARBA" id="ARBA00022729"/>
    </source>
</evidence>
<dbReference type="AlphaFoldDB" id="A0A1F7I933"/>
<evidence type="ECO:0000313" key="7">
    <source>
        <dbReference type="Proteomes" id="UP000177698"/>
    </source>
</evidence>
<evidence type="ECO:0000313" key="6">
    <source>
        <dbReference type="EMBL" id="OGK39877.1"/>
    </source>
</evidence>
<evidence type="ECO:0000256" key="1">
    <source>
        <dbReference type="ARBA" id="ARBA00005695"/>
    </source>
</evidence>
<keyword evidence="3" id="KW-0732">Signal</keyword>
<protein>
    <recommendedName>
        <fullName evidence="5">Solute-binding protein family 5 domain-containing protein</fullName>
    </recommendedName>
</protein>
<dbReference type="CDD" id="cd00995">
    <property type="entry name" value="PBP2_NikA_DppA_OppA_like"/>
    <property type="match status" value="1"/>
</dbReference>
<accession>A0A1F7I933</accession>
<evidence type="ECO:0000259" key="5">
    <source>
        <dbReference type="Pfam" id="PF00496"/>
    </source>
</evidence>
<dbReference type="PANTHER" id="PTHR30290">
    <property type="entry name" value="PERIPLASMIC BINDING COMPONENT OF ABC TRANSPORTER"/>
    <property type="match status" value="1"/>
</dbReference>
<sequence>MAFKKTFRYYYWLVAVFIKKHLRIIALSFLLSFILIIGLISFTPYIQSFFFNKKEIIGIVGDFDYNNLPEEVVGKISNGLLFINEKGELIPGLASSWETVDEGKEYRFHLRDGLIWSDGKNFSAYDINYQFKDVETKILDDKTVYFTLSKPLPIFPTFLKKPIIKPPLLGIAGLYKVEKIKLKQGSITELALNPNKKDLPFIVYKFYKSESDLINAYKTGLINQLAANKKSIADGFQTWKNTSISKSVDYNKLLTLYFSFDNQLLKQKEIRQAITMSIDQTKFSEFGEFALSPITPISWAYSLTLKSPLFDPTAAQKTLNKASNSTESAKLNLYTYYDYLNSAEQIKKFLTDAGLNINVKLVSSDRPANFDLFLAFWNVPADPDQYFFWHSTQTQGNLGNYKNVKIDKLLEDARNTSVIAERKKLYLDFQKVITDDPPAVFFYFPYVYTIKRK</sequence>
<organism evidence="6 7">
    <name type="scientific">Candidatus Roizmanbacteria bacterium RIFCSPLOWO2_01_FULL_37_12</name>
    <dbReference type="NCBI Taxonomy" id="1802056"/>
    <lineage>
        <taxon>Bacteria</taxon>
        <taxon>Candidatus Roizmaniibacteriota</taxon>
    </lineage>
</organism>
<dbReference type="Proteomes" id="UP000177698">
    <property type="component" value="Unassembled WGS sequence"/>
</dbReference>
<dbReference type="InterPro" id="IPR000914">
    <property type="entry name" value="SBP_5_dom"/>
</dbReference>
<dbReference type="Pfam" id="PF00496">
    <property type="entry name" value="SBP_bac_5"/>
    <property type="match status" value="1"/>
</dbReference>
<dbReference type="EMBL" id="MGAG01000035">
    <property type="protein sequence ID" value="OGK39877.1"/>
    <property type="molecule type" value="Genomic_DNA"/>
</dbReference>
<comment type="similarity">
    <text evidence="1">Belongs to the bacterial solute-binding protein 5 family.</text>
</comment>
<reference evidence="6 7" key="1">
    <citation type="journal article" date="2016" name="Nat. Commun.">
        <title>Thousands of microbial genomes shed light on interconnected biogeochemical processes in an aquifer system.</title>
        <authorList>
            <person name="Anantharaman K."/>
            <person name="Brown C.T."/>
            <person name="Hug L.A."/>
            <person name="Sharon I."/>
            <person name="Castelle C.J."/>
            <person name="Probst A.J."/>
            <person name="Thomas B.C."/>
            <person name="Singh A."/>
            <person name="Wilkins M.J."/>
            <person name="Karaoz U."/>
            <person name="Brodie E.L."/>
            <person name="Williams K.H."/>
            <person name="Hubbard S.S."/>
            <person name="Banfield J.F."/>
        </authorList>
    </citation>
    <scope>NUCLEOTIDE SEQUENCE [LARGE SCALE GENOMIC DNA]</scope>
</reference>
<dbReference type="GO" id="GO:0015833">
    <property type="term" value="P:peptide transport"/>
    <property type="evidence" value="ECO:0007669"/>
    <property type="project" value="TreeGrafter"/>
</dbReference>
<feature type="transmembrane region" description="Helical" evidence="4">
    <location>
        <begin position="21"/>
        <end position="46"/>
    </location>
</feature>
<dbReference type="InterPro" id="IPR030678">
    <property type="entry name" value="Peptide/Ni-bd"/>
</dbReference>
<evidence type="ECO:0000256" key="4">
    <source>
        <dbReference type="SAM" id="Phobius"/>
    </source>
</evidence>
<dbReference type="Gene3D" id="3.90.76.10">
    <property type="entry name" value="Dipeptide-binding Protein, Domain 1"/>
    <property type="match status" value="1"/>
</dbReference>
<dbReference type="GO" id="GO:0043190">
    <property type="term" value="C:ATP-binding cassette (ABC) transporter complex"/>
    <property type="evidence" value="ECO:0007669"/>
    <property type="project" value="InterPro"/>
</dbReference>
<dbReference type="GO" id="GO:1904680">
    <property type="term" value="F:peptide transmembrane transporter activity"/>
    <property type="evidence" value="ECO:0007669"/>
    <property type="project" value="TreeGrafter"/>
</dbReference>
<dbReference type="GO" id="GO:0042597">
    <property type="term" value="C:periplasmic space"/>
    <property type="evidence" value="ECO:0007669"/>
    <property type="project" value="UniProtKB-ARBA"/>
</dbReference>
<dbReference type="PANTHER" id="PTHR30290:SF9">
    <property type="entry name" value="OLIGOPEPTIDE-BINDING PROTEIN APPA"/>
    <property type="match status" value="1"/>
</dbReference>
<name>A0A1F7I933_9BACT</name>